<evidence type="ECO:0000313" key="2">
    <source>
        <dbReference type="EMBL" id="VDI37841.1"/>
    </source>
</evidence>
<gene>
    <name evidence="2" type="ORF">MGAL_10B077592</name>
</gene>
<dbReference type="EMBL" id="UYJE01005504">
    <property type="protein sequence ID" value="VDI37841.1"/>
    <property type="molecule type" value="Genomic_DNA"/>
</dbReference>
<evidence type="ECO:0000256" key="1">
    <source>
        <dbReference type="SAM" id="Phobius"/>
    </source>
</evidence>
<keyword evidence="3" id="KW-1185">Reference proteome</keyword>
<name>A0A8B6EP37_MYTGA</name>
<keyword evidence="1" id="KW-0812">Transmembrane</keyword>
<comment type="caution">
    <text evidence="2">The sequence shown here is derived from an EMBL/GenBank/DDBJ whole genome shotgun (WGS) entry which is preliminary data.</text>
</comment>
<dbReference type="OrthoDB" id="6512918at2759"/>
<proteinExistence type="predicted"/>
<feature type="transmembrane region" description="Helical" evidence="1">
    <location>
        <begin position="21"/>
        <end position="42"/>
    </location>
</feature>
<accession>A0A8B6EP37</accession>
<dbReference type="Proteomes" id="UP000596742">
    <property type="component" value="Unassembled WGS sequence"/>
</dbReference>
<keyword evidence="1" id="KW-1133">Transmembrane helix</keyword>
<dbReference type="AlphaFoldDB" id="A0A8B6EP37"/>
<feature type="non-terminal residue" evidence="2">
    <location>
        <position position="1"/>
    </location>
</feature>
<protein>
    <submittedName>
        <fullName evidence="2">Uncharacterized protein</fullName>
    </submittedName>
</protein>
<evidence type="ECO:0000313" key="3">
    <source>
        <dbReference type="Proteomes" id="UP000596742"/>
    </source>
</evidence>
<reference evidence="2" key="1">
    <citation type="submission" date="2018-11" db="EMBL/GenBank/DDBJ databases">
        <authorList>
            <person name="Alioto T."/>
            <person name="Alioto T."/>
        </authorList>
    </citation>
    <scope>NUCLEOTIDE SEQUENCE</scope>
</reference>
<sequence length="196" mass="22859">MGKWNQLTLLLWKNFLIQKRKIFLTIFEIGLPTFFGLILLLIRFRVQTEAILHGVNWTDCSEFKVLPFTSKIPRQMAYTPMNNVTNQIMNRTKNMLSLSDVQGFNTEEEMVDFLIFANSTVNNTKTYLGGVVFQTNLLDTKHIQYSIRLSSYPRNTKNKNQKLNPIKDDTNWFTQYMFPLYQRIGPRSNISCGGDP</sequence>
<keyword evidence="1" id="KW-0472">Membrane</keyword>
<organism evidence="2 3">
    <name type="scientific">Mytilus galloprovincialis</name>
    <name type="common">Mediterranean mussel</name>
    <dbReference type="NCBI Taxonomy" id="29158"/>
    <lineage>
        <taxon>Eukaryota</taxon>
        <taxon>Metazoa</taxon>
        <taxon>Spiralia</taxon>
        <taxon>Lophotrochozoa</taxon>
        <taxon>Mollusca</taxon>
        <taxon>Bivalvia</taxon>
        <taxon>Autobranchia</taxon>
        <taxon>Pteriomorphia</taxon>
        <taxon>Mytilida</taxon>
        <taxon>Mytiloidea</taxon>
        <taxon>Mytilidae</taxon>
        <taxon>Mytilinae</taxon>
        <taxon>Mytilus</taxon>
    </lineage>
</organism>